<dbReference type="Gene3D" id="2.30.110.10">
    <property type="entry name" value="Electron Transport, Fmn-binding Protein, Chain A"/>
    <property type="match status" value="1"/>
</dbReference>
<dbReference type="OrthoDB" id="5738083at2"/>
<keyword evidence="1" id="KW-0560">Oxidoreductase</keyword>
<dbReference type="NCBIfam" id="TIGR03666">
    <property type="entry name" value="Rv2061_F420"/>
    <property type="match status" value="1"/>
</dbReference>
<dbReference type="eggNOG" id="COG3467">
    <property type="taxonomic scope" value="Bacteria"/>
</dbReference>
<dbReference type="STRING" id="1193181.BN10_1180007"/>
<protein>
    <recommendedName>
        <fullName evidence="2">Pyridoxamine 5'-phosphate oxidase N-terminal domain-containing protein</fullName>
    </recommendedName>
</protein>
<dbReference type="EMBL" id="CAIZ01000022">
    <property type="protein sequence ID" value="CCH68787.1"/>
    <property type="molecule type" value="Genomic_DNA"/>
</dbReference>
<dbReference type="HOGENOM" id="CLU_139738_1_0_11"/>
<reference evidence="3 4" key="1">
    <citation type="journal article" date="2013" name="ISME J.">
        <title>A metabolic model for members of the genus Tetrasphaera involved in enhanced biological phosphorus removal.</title>
        <authorList>
            <person name="Kristiansen R."/>
            <person name="Nguyen H.T.T."/>
            <person name="Saunders A.M."/>
            <person name="Nielsen J.L."/>
            <person name="Wimmer R."/>
            <person name="Le V.Q."/>
            <person name="McIlroy S.J."/>
            <person name="Petrovski S."/>
            <person name="Seviour R.J."/>
            <person name="Calteau A."/>
            <person name="Nielsen K.L."/>
            <person name="Nielsen P.H."/>
        </authorList>
    </citation>
    <scope>NUCLEOTIDE SEQUENCE [LARGE SCALE GENOMIC DNA]</scope>
    <source>
        <strain evidence="3 4">Lp2</strain>
    </source>
</reference>
<dbReference type="SUPFAM" id="SSF50475">
    <property type="entry name" value="FMN-binding split barrel"/>
    <property type="match status" value="1"/>
</dbReference>
<dbReference type="RefSeq" id="WP_010851686.1">
    <property type="nucleotide sequence ID" value="NZ_HF570956.1"/>
</dbReference>
<evidence type="ECO:0000313" key="3">
    <source>
        <dbReference type="EMBL" id="CCH68787.1"/>
    </source>
</evidence>
<organism evidence="3 4">
    <name type="scientific">Phycicoccus elongatus Lp2</name>
    <dbReference type="NCBI Taxonomy" id="1193181"/>
    <lineage>
        <taxon>Bacteria</taxon>
        <taxon>Bacillati</taxon>
        <taxon>Actinomycetota</taxon>
        <taxon>Actinomycetes</taxon>
        <taxon>Micrococcales</taxon>
        <taxon>Intrasporangiaceae</taxon>
        <taxon>Phycicoccus</taxon>
    </lineage>
</organism>
<dbReference type="Proteomes" id="UP000013167">
    <property type="component" value="Unassembled WGS sequence"/>
</dbReference>
<dbReference type="GO" id="GO:0005829">
    <property type="term" value="C:cytosol"/>
    <property type="evidence" value="ECO:0007669"/>
    <property type="project" value="TreeGrafter"/>
</dbReference>
<dbReference type="InterPro" id="IPR011576">
    <property type="entry name" value="Pyridox_Oxase_N"/>
</dbReference>
<dbReference type="PANTHER" id="PTHR35176">
    <property type="entry name" value="HEME OXYGENASE HI_0854-RELATED"/>
    <property type="match status" value="1"/>
</dbReference>
<evidence type="ECO:0000313" key="4">
    <source>
        <dbReference type="Proteomes" id="UP000013167"/>
    </source>
</evidence>
<dbReference type="PANTHER" id="PTHR35176:SF11">
    <property type="entry name" value="PYRIDOXAMINE 5'-PHOSPHATE OXIDASE FAMILY PROTEIN"/>
    <property type="match status" value="1"/>
</dbReference>
<keyword evidence="4" id="KW-1185">Reference proteome</keyword>
<sequence>MTHPIADARYVSFTTFRRNGTPVATPVWIAPLGDGRLGFMTNDNVGKTKRLAHTRRIELRECDIRGRVAEGAPVVHGRAVVVREEAGQAEIRRAVERKYGLLARGFSVVQTVTRALPFLPQPAPRAAIVITLDD</sequence>
<evidence type="ECO:0000256" key="1">
    <source>
        <dbReference type="ARBA" id="ARBA00023002"/>
    </source>
</evidence>
<dbReference type="AlphaFoldDB" id="N0DXV9"/>
<feature type="domain" description="Pyridoxamine 5'-phosphate oxidase N-terminal" evidence="2">
    <location>
        <begin position="5"/>
        <end position="132"/>
    </location>
</feature>
<dbReference type="InterPro" id="IPR012349">
    <property type="entry name" value="Split_barrel_FMN-bd"/>
</dbReference>
<dbReference type="Pfam" id="PF01243">
    <property type="entry name" value="PNPOx_N"/>
    <property type="match status" value="1"/>
</dbReference>
<comment type="caution">
    <text evidence="3">The sequence shown here is derived from an EMBL/GenBank/DDBJ whole genome shotgun (WGS) entry which is preliminary data.</text>
</comment>
<dbReference type="GO" id="GO:0016627">
    <property type="term" value="F:oxidoreductase activity, acting on the CH-CH group of donors"/>
    <property type="evidence" value="ECO:0007669"/>
    <property type="project" value="TreeGrafter"/>
</dbReference>
<evidence type="ECO:0000259" key="2">
    <source>
        <dbReference type="Pfam" id="PF01243"/>
    </source>
</evidence>
<proteinExistence type="predicted"/>
<dbReference type="InterPro" id="IPR052019">
    <property type="entry name" value="F420H2_bilvrd_red/Heme_oxyg"/>
</dbReference>
<gene>
    <name evidence="3" type="ORF">BN10_1180007</name>
</gene>
<accession>N0DXV9</accession>
<dbReference type="GO" id="GO:0070967">
    <property type="term" value="F:coenzyme F420 binding"/>
    <property type="evidence" value="ECO:0007669"/>
    <property type="project" value="TreeGrafter"/>
</dbReference>
<dbReference type="InterPro" id="IPR019965">
    <property type="entry name" value="PPOX_F420-dep_Rv2061_put"/>
</dbReference>
<name>N0DXV9_9MICO</name>